<feature type="region of interest" description="Disordered" evidence="1">
    <location>
        <begin position="1"/>
        <end position="33"/>
    </location>
</feature>
<dbReference type="AlphaFoldDB" id="A0AAV4FNI9"/>
<evidence type="ECO:0000313" key="3">
    <source>
        <dbReference type="Proteomes" id="UP000762676"/>
    </source>
</evidence>
<comment type="caution">
    <text evidence="2">The sequence shown here is derived from an EMBL/GenBank/DDBJ whole genome shotgun (WGS) entry which is preliminary data.</text>
</comment>
<evidence type="ECO:0000313" key="2">
    <source>
        <dbReference type="EMBL" id="GFR74877.1"/>
    </source>
</evidence>
<accession>A0AAV4FNI9</accession>
<evidence type="ECO:0000256" key="1">
    <source>
        <dbReference type="SAM" id="MobiDB-lite"/>
    </source>
</evidence>
<gene>
    <name evidence="2" type="ORF">ElyMa_005764500</name>
</gene>
<keyword evidence="3" id="KW-1185">Reference proteome</keyword>
<organism evidence="2 3">
    <name type="scientific">Elysia marginata</name>
    <dbReference type="NCBI Taxonomy" id="1093978"/>
    <lineage>
        <taxon>Eukaryota</taxon>
        <taxon>Metazoa</taxon>
        <taxon>Spiralia</taxon>
        <taxon>Lophotrochozoa</taxon>
        <taxon>Mollusca</taxon>
        <taxon>Gastropoda</taxon>
        <taxon>Heterobranchia</taxon>
        <taxon>Euthyneura</taxon>
        <taxon>Panpulmonata</taxon>
        <taxon>Sacoglossa</taxon>
        <taxon>Placobranchoidea</taxon>
        <taxon>Plakobranchidae</taxon>
        <taxon>Elysia</taxon>
    </lineage>
</organism>
<proteinExistence type="predicted"/>
<dbReference type="EMBL" id="BMAT01011551">
    <property type="protein sequence ID" value="GFR74877.1"/>
    <property type="molecule type" value="Genomic_DNA"/>
</dbReference>
<protein>
    <submittedName>
        <fullName evidence="2">Uncharacterized protein</fullName>
    </submittedName>
</protein>
<reference evidence="2 3" key="1">
    <citation type="journal article" date="2021" name="Elife">
        <title>Chloroplast acquisition without the gene transfer in kleptoplastic sea slugs, Plakobranchus ocellatus.</title>
        <authorList>
            <person name="Maeda T."/>
            <person name="Takahashi S."/>
            <person name="Yoshida T."/>
            <person name="Shimamura S."/>
            <person name="Takaki Y."/>
            <person name="Nagai Y."/>
            <person name="Toyoda A."/>
            <person name="Suzuki Y."/>
            <person name="Arimoto A."/>
            <person name="Ishii H."/>
            <person name="Satoh N."/>
            <person name="Nishiyama T."/>
            <person name="Hasebe M."/>
            <person name="Maruyama T."/>
            <person name="Minagawa J."/>
            <person name="Obokata J."/>
            <person name="Shigenobu S."/>
        </authorList>
    </citation>
    <scope>NUCLEOTIDE SEQUENCE [LARGE SCALE GENOMIC DNA]</scope>
</reference>
<sequence>MQQPSRWHCHAKTPLITSPTKTATKWPPSPSLPHNVPTLTVSLLPTTITAELDAQNTVNNIRNNDSCKMTIITSTINITINSTQCTSPFESHCY</sequence>
<dbReference type="Proteomes" id="UP000762676">
    <property type="component" value="Unassembled WGS sequence"/>
</dbReference>
<name>A0AAV4FNI9_9GAST</name>